<dbReference type="GO" id="GO:0003677">
    <property type="term" value="F:DNA binding"/>
    <property type="evidence" value="ECO:0007669"/>
    <property type="project" value="InterPro"/>
</dbReference>
<dbReference type="EMBL" id="CP030840">
    <property type="protein sequence ID" value="AXC10235.1"/>
    <property type="molecule type" value="Genomic_DNA"/>
</dbReference>
<proteinExistence type="predicted"/>
<evidence type="ECO:0000313" key="3">
    <source>
        <dbReference type="Proteomes" id="UP000253606"/>
    </source>
</evidence>
<dbReference type="GO" id="GO:0015074">
    <property type="term" value="P:DNA integration"/>
    <property type="evidence" value="ECO:0007669"/>
    <property type="project" value="InterPro"/>
</dbReference>
<dbReference type="InterPro" id="IPR013762">
    <property type="entry name" value="Integrase-like_cat_sf"/>
</dbReference>
<dbReference type="GO" id="GO:0006310">
    <property type="term" value="P:DNA recombination"/>
    <property type="evidence" value="ECO:0007669"/>
    <property type="project" value="UniProtKB-KW"/>
</dbReference>
<dbReference type="SUPFAM" id="SSF56349">
    <property type="entry name" value="DNA breaking-rejoining enzymes"/>
    <property type="match status" value="1"/>
</dbReference>
<name>A0A2Z5FV58_9BACT</name>
<evidence type="ECO:0000313" key="2">
    <source>
        <dbReference type="EMBL" id="AXC10235.1"/>
    </source>
</evidence>
<dbReference type="InterPro" id="IPR011010">
    <property type="entry name" value="DNA_brk_join_enz"/>
</dbReference>
<keyword evidence="1" id="KW-0233">DNA recombination</keyword>
<dbReference type="KEGG" id="abas:ACPOL_0878"/>
<dbReference type="AlphaFoldDB" id="A0A2Z5FV58"/>
<reference evidence="2 3" key="1">
    <citation type="journal article" date="2018" name="Front. Microbiol.">
        <title>Hydrolytic Capabilities as a Key to Environmental Success: Chitinolytic and Cellulolytic Acidobacteria From Acidic Sub-arctic Soils and Boreal Peatlands.</title>
        <authorList>
            <person name="Belova S.E."/>
            <person name="Ravin N.V."/>
            <person name="Pankratov T.A."/>
            <person name="Rakitin A.L."/>
            <person name="Ivanova A.A."/>
            <person name="Beletsky A.V."/>
            <person name="Mardanov A.V."/>
            <person name="Sinninghe Damste J.S."/>
            <person name="Dedysh S.N."/>
        </authorList>
    </citation>
    <scope>NUCLEOTIDE SEQUENCE [LARGE SCALE GENOMIC DNA]</scope>
    <source>
        <strain evidence="2 3">SBC82</strain>
    </source>
</reference>
<gene>
    <name evidence="2" type="ORF">ACPOL_0878</name>
</gene>
<organism evidence="2 3">
    <name type="scientific">Acidisarcina polymorpha</name>
    <dbReference type="NCBI Taxonomy" id="2211140"/>
    <lineage>
        <taxon>Bacteria</taxon>
        <taxon>Pseudomonadati</taxon>
        <taxon>Acidobacteriota</taxon>
        <taxon>Terriglobia</taxon>
        <taxon>Terriglobales</taxon>
        <taxon>Acidobacteriaceae</taxon>
        <taxon>Acidisarcina</taxon>
    </lineage>
</organism>
<accession>A0A2Z5FV58</accession>
<keyword evidence="3" id="KW-1185">Reference proteome</keyword>
<evidence type="ECO:0000256" key="1">
    <source>
        <dbReference type="ARBA" id="ARBA00023172"/>
    </source>
</evidence>
<dbReference type="Gene3D" id="1.10.443.10">
    <property type="entry name" value="Intergrase catalytic core"/>
    <property type="match status" value="1"/>
</dbReference>
<dbReference type="Proteomes" id="UP000253606">
    <property type="component" value="Chromosome"/>
</dbReference>
<protein>
    <submittedName>
        <fullName evidence="2">Phage integrase family protein</fullName>
    </submittedName>
</protein>
<sequence>MNIPRLAPHDACRSCVRLCHDARGELEQMQFLLGHVSVQTTERYPGCKQRFRVAVNDRLGIESE</sequence>